<protein>
    <submittedName>
        <fullName evidence="1">Uncharacterized protein</fullName>
    </submittedName>
</protein>
<dbReference type="AlphaFoldDB" id="A0A380WBS2"/>
<reference evidence="1 2" key="1">
    <citation type="submission" date="2018-06" db="EMBL/GenBank/DDBJ databases">
        <authorList>
            <consortium name="Pathogen Informatics"/>
            <person name="Doyle S."/>
        </authorList>
    </citation>
    <scope>NUCLEOTIDE SEQUENCE [LARGE SCALE GENOMIC DNA]</scope>
    <source>
        <strain evidence="1 2">NCTC12722</strain>
    </source>
</reference>
<organism evidence="1 2">
    <name type="scientific">Afipia felis</name>
    <name type="common">Cat scratch disease bacillus</name>
    <dbReference type="NCBI Taxonomy" id="1035"/>
    <lineage>
        <taxon>Bacteria</taxon>
        <taxon>Pseudomonadati</taxon>
        <taxon>Pseudomonadota</taxon>
        <taxon>Alphaproteobacteria</taxon>
        <taxon>Hyphomicrobiales</taxon>
        <taxon>Nitrobacteraceae</taxon>
        <taxon>Afipia</taxon>
    </lineage>
</organism>
<dbReference type="Proteomes" id="UP000254343">
    <property type="component" value="Unassembled WGS sequence"/>
</dbReference>
<dbReference type="EMBL" id="UIGB01000001">
    <property type="protein sequence ID" value="SUU86418.1"/>
    <property type="molecule type" value="Genomic_DNA"/>
</dbReference>
<evidence type="ECO:0000313" key="1">
    <source>
        <dbReference type="EMBL" id="SUU86418.1"/>
    </source>
</evidence>
<gene>
    <name evidence="1" type="ORF">NCTC12722_03643</name>
</gene>
<accession>A0A380WBS2</accession>
<name>A0A380WBS2_AFIFE</name>
<sequence length="95" mass="10830">MQHPSEEMMNPVIVRPFAQHLAVQYFRLSQLSGSMTRESQGKSILADTLYDHVIYRVALFKKKRLSSHGREAPRPKSISHGLPYTQTGWLHGIAL</sequence>
<proteinExistence type="predicted"/>
<evidence type="ECO:0000313" key="2">
    <source>
        <dbReference type="Proteomes" id="UP000254343"/>
    </source>
</evidence>